<proteinExistence type="predicted"/>
<name>A0ABQ1GZH1_9SPHN</name>
<feature type="transmembrane region" description="Helical" evidence="1">
    <location>
        <begin position="165"/>
        <end position="193"/>
    </location>
</feature>
<feature type="transmembrane region" description="Helical" evidence="1">
    <location>
        <begin position="60"/>
        <end position="82"/>
    </location>
</feature>
<keyword evidence="1" id="KW-0472">Membrane</keyword>
<feature type="transmembrane region" description="Helical" evidence="1">
    <location>
        <begin position="20"/>
        <end position="40"/>
    </location>
</feature>
<evidence type="ECO:0000313" key="2">
    <source>
        <dbReference type="EMBL" id="GGA53691.1"/>
    </source>
</evidence>
<accession>A0ABQ1GZH1</accession>
<evidence type="ECO:0000313" key="3">
    <source>
        <dbReference type="Proteomes" id="UP000618591"/>
    </source>
</evidence>
<feature type="transmembrane region" description="Helical" evidence="1">
    <location>
        <begin position="213"/>
        <end position="235"/>
    </location>
</feature>
<sequence length="254" mass="25970">MSIGRVFSRAFGTIGAQPVLMFGIAFLFGALPGLLVNLAVRASRITQATPLSPTSIALSVGVGVLAIAFSILAQGALVRVTVAYSDGESVAFGDAALAGLRKIVPLFVLVLLMAIAIGFASLLLLVPGMILYVVWSVAAPVLVAENTGIFRALGRSAELTKGARWSIFGLQLILLLVLYAIIAVAGIVAIFAVGGVQNLAAAQAAGPGSLSTILSAAFNTVSITFAAAIQTALYVELRDWKDGPATAALGEIFG</sequence>
<evidence type="ECO:0000256" key="1">
    <source>
        <dbReference type="SAM" id="Phobius"/>
    </source>
</evidence>
<dbReference type="EMBL" id="BMDW01000015">
    <property type="protein sequence ID" value="GGA53691.1"/>
    <property type="molecule type" value="Genomic_DNA"/>
</dbReference>
<dbReference type="Proteomes" id="UP000618591">
    <property type="component" value="Unassembled WGS sequence"/>
</dbReference>
<protein>
    <recommendedName>
        <fullName evidence="4">Glycerophosphoryl diester phosphodiesterase membrane domain-containing protein</fullName>
    </recommendedName>
</protein>
<comment type="caution">
    <text evidence="2">The sequence shown here is derived from an EMBL/GenBank/DDBJ whole genome shotgun (WGS) entry which is preliminary data.</text>
</comment>
<keyword evidence="1" id="KW-1133">Transmembrane helix</keyword>
<gene>
    <name evidence="2" type="ORF">GCM10011395_25120</name>
</gene>
<feature type="transmembrane region" description="Helical" evidence="1">
    <location>
        <begin position="103"/>
        <end position="126"/>
    </location>
</feature>
<keyword evidence="3" id="KW-1185">Reference proteome</keyword>
<reference evidence="3" key="1">
    <citation type="journal article" date="2019" name="Int. J. Syst. Evol. Microbiol.">
        <title>The Global Catalogue of Microorganisms (GCM) 10K type strain sequencing project: providing services to taxonomists for standard genome sequencing and annotation.</title>
        <authorList>
            <consortium name="The Broad Institute Genomics Platform"/>
            <consortium name="The Broad Institute Genome Sequencing Center for Infectious Disease"/>
            <person name="Wu L."/>
            <person name="Ma J."/>
        </authorList>
    </citation>
    <scope>NUCLEOTIDE SEQUENCE [LARGE SCALE GENOMIC DNA]</scope>
    <source>
        <strain evidence="3">CGMCC 1.10106</strain>
    </source>
</reference>
<keyword evidence="1" id="KW-0812">Transmembrane</keyword>
<evidence type="ECO:0008006" key="4">
    <source>
        <dbReference type="Google" id="ProtNLM"/>
    </source>
</evidence>
<feature type="transmembrane region" description="Helical" evidence="1">
    <location>
        <begin position="132"/>
        <end position="153"/>
    </location>
</feature>
<organism evidence="2 3">
    <name type="scientific">Sphingomonas psychrolutea</name>
    <dbReference type="NCBI Taxonomy" id="1259676"/>
    <lineage>
        <taxon>Bacteria</taxon>
        <taxon>Pseudomonadati</taxon>
        <taxon>Pseudomonadota</taxon>
        <taxon>Alphaproteobacteria</taxon>
        <taxon>Sphingomonadales</taxon>
        <taxon>Sphingomonadaceae</taxon>
        <taxon>Sphingomonas</taxon>
    </lineage>
</organism>